<dbReference type="InterPro" id="IPR010662">
    <property type="entry name" value="RBBP9/YdeN"/>
</dbReference>
<reference evidence="1 2" key="1">
    <citation type="journal article" date="2015" name="Nature">
        <title>rRNA introns, odd ribosomes, and small enigmatic genomes across a large radiation of phyla.</title>
        <authorList>
            <person name="Brown C.T."/>
            <person name="Hug L.A."/>
            <person name="Thomas B.C."/>
            <person name="Sharon I."/>
            <person name="Castelle C.J."/>
            <person name="Singh A."/>
            <person name="Wilkins M.J."/>
            <person name="Williams K.H."/>
            <person name="Banfield J.F."/>
        </authorList>
    </citation>
    <scope>NUCLEOTIDE SEQUENCE [LARGE SCALE GENOMIC DNA]</scope>
</reference>
<evidence type="ECO:0008006" key="3">
    <source>
        <dbReference type="Google" id="ProtNLM"/>
    </source>
</evidence>
<comment type="caution">
    <text evidence="1">The sequence shown here is derived from an EMBL/GenBank/DDBJ whole genome shotgun (WGS) entry which is preliminary data.</text>
</comment>
<protein>
    <recommendedName>
        <fullName evidence="3">Serine hydrolase family protein</fullName>
    </recommendedName>
</protein>
<organism evidence="1 2">
    <name type="scientific">Candidatus Yanofskybacteria bacterium GW2011_GWD1_39_16</name>
    <dbReference type="NCBI Taxonomy" id="1619030"/>
    <lineage>
        <taxon>Bacteria</taxon>
        <taxon>Candidatus Yanofskyibacteriota</taxon>
    </lineage>
</organism>
<name>A0A837HTT7_9BACT</name>
<dbReference type="InterPro" id="IPR029058">
    <property type="entry name" value="AB_hydrolase_fold"/>
</dbReference>
<dbReference type="GO" id="GO:0016787">
    <property type="term" value="F:hydrolase activity"/>
    <property type="evidence" value="ECO:0007669"/>
    <property type="project" value="InterPro"/>
</dbReference>
<gene>
    <name evidence="1" type="ORF">UT35_C0031G0003</name>
</gene>
<evidence type="ECO:0000313" key="2">
    <source>
        <dbReference type="Proteomes" id="UP000033996"/>
    </source>
</evidence>
<dbReference type="Proteomes" id="UP000033996">
    <property type="component" value="Unassembled WGS sequence"/>
</dbReference>
<accession>A0A837HTT7</accession>
<dbReference type="Gene3D" id="3.40.50.1820">
    <property type="entry name" value="alpha/beta hydrolase"/>
    <property type="match status" value="1"/>
</dbReference>
<dbReference type="SUPFAM" id="SSF53474">
    <property type="entry name" value="alpha/beta-Hydrolases"/>
    <property type="match status" value="1"/>
</dbReference>
<dbReference type="Pfam" id="PF06821">
    <property type="entry name" value="Ser_hydrolase"/>
    <property type="match status" value="1"/>
</dbReference>
<proteinExistence type="predicted"/>
<dbReference type="AlphaFoldDB" id="A0A837HTT7"/>
<dbReference type="EMBL" id="LBWL01000031">
    <property type="protein sequence ID" value="KKR07049.1"/>
    <property type="molecule type" value="Genomic_DNA"/>
</dbReference>
<dbReference type="PANTHER" id="PTHR15394">
    <property type="entry name" value="SERINE HYDROLASE RBBP9"/>
    <property type="match status" value="1"/>
</dbReference>
<dbReference type="PANTHER" id="PTHR15394:SF3">
    <property type="entry name" value="SERINE HYDROLASE RBBP9"/>
    <property type="match status" value="1"/>
</dbReference>
<sequence>MKRVFIIHGWGGNPDEPWLKWLKQQLEAKDYEATNPKMPNTWNPKISEWVNRLNQSVGEPNEDTYFVGHSIGCQAIMRYLEQLPENQKVGGVIFVAGWFNLTDETWDEIYTKKIAKEWVHGTINFSKIKKHTDKFLDIASDDDPYVPLSDTELFKNNLGAKIIVVKRMGHIAGDNGVNELPVVLEELLKMME</sequence>
<evidence type="ECO:0000313" key="1">
    <source>
        <dbReference type="EMBL" id="KKR07049.1"/>
    </source>
</evidence>